<dbReference type="AlphaFoldDB" id="A0A1Y2HPX5"/>
<evidence type="ECO:0000313" key="3">
    <source>
        <dbReference type="EMBL" id="ORZ35743.1"/>
    </source>
</evidence>
<dbReference type="OrthoDB" id="5238236at2759"/>
<dbReference type="PANTHER" id="PTHR38795:SF1">
    <property type="entry name" value="DUF6604 DOMAIN-CONTAINING PROTEIN"/>
    <property type="match status" value="1"/>
</dbReference>
<dbReference type="EMBL" id="MCFL01000020">
    <property type="protein sequence ID" value="ORZ35743.1"/>
    <property type="molecule type" value="Genomic_DNA"/>
</dbReference>
<proteinExistence type="predicted"/>
<organism evidence="3 4">
    <name type="scientific">Catenaria anguillulae PL171</name>
    <dbReference type="NCBI Taxonomy" id="765915"/>
    <lineage>
        <taxon>Eukaryota</taxon>
        <taxon>Fungi</taxon>
        <taxon>Fungi incertae sedis</taxon>
        <taxon>Blastocladiomycota</taxon>
        <taxon>Blastocladiomycetes</taxon>
        <taxon>Blastocladiales</taxon>
        <taxon>Catenariaceae</taxon>
        <taxon>Catenaria</taxon>
    </lineage>
</organism>
<feature type="compositionally biased region" description="Low complexity" evidence="1">
    <location>
        <begin position="8"/>
        <end position="21"/>
    </location>
</feature>
<dbReference type="InterPro" id="IPR046539">
    <property type="entry name" value="DUF6604"/>
</dbReference>
<feature type="region of interest" description="Disordered" evidence="1">
    <location>
        <begin position="64"/>
        <end position="103"/>
    </location>
</feature>
<dbReference type="Pfam" id="PF20253">
    <property type="entry name" value="DUF6604"/>
    <property type="match status" value="1"/>
</dbReference>
<keyword evidence="4" id="KW-1185">Reference proteome</keyword>
<evidence type="ECO:0000259" key="2">
    <source>
        <dbReference type="Pfam" id="PF20253"/>
    </source>
</evidence>
<feature type="domain" description="DUF6604" evidence="2">
    <location>
        <begin position="31"/>
        <end position="322"/>
    </location>
</feature>
<accession>A0A1Y2HPX5</accession>
<feature type="region of interest" description="Disordered" evidence="1">
    <location>
        <begin position="1"/>
        <end position="21"/>
    </location>
</feature>
<gene>
    <name evidence="3" type="ORF">BCR44DRAFT_48641</name>
</gene>
<comment type="caution">
    <text evidence="3">The sequence shown here is derived from an EMBL/GenBank/DDBJ whole genome shotgun (WGS) entry which is preliminary data.</text>
</comment>
<reference evidence="3 4" key="1">
    <citation type="submission" date="2016-07" db="EMBL/GenBank/DDBJ databases">
        <title>Pervasive Adenine N6-methylation of Active Genes in Fungi.</title>
        <authorList>
            <consortium name="DOE Joint Genome Institute"/>
            <person name="Mondo S.J."/>
            <person name="Dannebaum R.O."/>
            <person name="Kuo R.C."/>
            <person name="Labutti K."/>
            <person name="Haridas S."/>
            <person name="Kuo A."/>
            <person name="Salamov A."/>
            <person name="Ahrendt S.R."/>
            <person name="Lipzen A."/>
            <person name="Sullivan W."/>
            <person name="Andreopoulos W.B."/>
            <person name="Clum A."/>
            <person name="Lindquist E."/>
            <person name="Daum C."/>
            <person name="Ramamoorthy G.K."/>
            <person name="Gryganskyi A."/>
            <person name="Culley D."/>
            <person name="Magnuson J.K."/>
            <person name="James T.Y."/>
            <person name="O'Malley M.A."/>
            <person name="Stajich J.E."/>
            <person name="Spatafora J.W."/>
            <person name="Visel A."/>
            <person name="Grigoriev I.V."/>
        </authorList>
    </citation>
    <scope>NUCLEOTIDE SEQUENCE [LARGE SCALE GENOMIC DNA]</scope>
    <source>
        <strain evidence="3 4">PL171</strain>
    </source>
</reference>
<evidence type="ECO:0000256" key="1">
    <source>
        <dbReference type="SAM" id="MobiDB-lite"/>
    </source>
</evidence>
<evidence type="ECO:0000313" key="4">
    <source>
        <dbReference type="Proteomes" id="UP000193411"/>
    </source>
</evidence>
<dbReference type="PANTHER" id="PTHR38795">
    <property type="entry name" value="DUF6604 DOMAIN-CONTAINING PROTEIN"/>
    <property type="match status" value="1"/>
</dbReference>
<sequence>MNPRKESSSNAPPAASTPRARLPSDLFNCYKQYKANTDRLASWLGATAHLLGYSFPHAQLSTPGVHASVNPRPSGRLKGKARKAAATGGSSNGDARQRSGLHNPLTNLINGNFSIEVGDDDDDSMTTAAAALPPTLLNTNQFVDLARFITAKVDPPVTVPSRILGWARSAIKSRRLCADWFGADQSGDSAVKRSNQSHQFFITILEQVVDILATRVARTSQQSQQAVGIAIAFNRFAALNVGDNEDADGDVDADADDDDWDTVDSLVDATVSGQPGQCTEEPKGKRQRYCAKLRDEDIELALLDHLLMLDRTRLFIRETWQNRGQDATRS</sequence>
<protein>
    <recommendedName>
        <fullName evidence="2">DUF6604 domain-containing protein</fullName>
    </recommendedName>
</protein>
<dbReference type="Proteomes" id="UP000193411">
    <property type="component" value="Unassembled WGS sequence"/>
</dbReference>
<name>A0A1Y2HPX5_9FUNG</name>